<evidence type="ECO:0000313" key="2">
    <source>
        <dbReference type="EMBL" id="PXX24161.1"/>
    </source>
</evidence>
<evidence type="ECO:0000313" key="3">
    <source>
        <dbReference type="Proteomes" id="UP000248314"/>
    </source>
</evidence>
<keyword evidence="3" id="KW-1185">Reference proteome</keyword>
<feature type="transmembrane region" description="Helical" evidence="1">
    <location>
        <begin position="30"/>
        <end position="55"/>
    </location>
</feature>
<dbReference type="AlphaFoldDB" id="A0A318IHN6"/>
<keyword evidence="1" id="KW-0812">Transmembrane</keyword>
<sequence>MNVKQWGCGRFSKVAINDNQQHNKNEDKELVLFAIAFSCLGVCNRAVSLVMNIVVGMYKQELYKVAPCDGSFQSIV</sequence>
<dbReference type="STRING" id="1122991.GCA_000613445_03130"/>
<gene>
    <name evidence="2" type="ORF">EJ73_00403</name>
</gene>
<organism evidence="2 3">
    <name type="scientific">Hoylesella shahii DSM 15611 = JCM 12083</name>
    <dbReference type="NCBI Taxonomy" id="1122991"/>
    <lineage>
        <taxon>Bacteria</taxon>
        <taxon>Pseudomonadati</taxon>
        <taxon>Bacteroidota</taxon>
        <taxon>Bacteroidia</taxon>
        <taxon>Bacteroidales</taxon>
        <taxon>Prevotellaceae</taxon>
        <taxon>Hoylesella</taxon>
    </lineage>
</organism>
<dbReference type="EMBL" id="QJJX01000003">
    <property type="protein sequence ID" value="PXX24161.1"/>
    <property type="molecule type" value="Genomic_DNA"/>
</dbReference>
<accession>A0A318IHN6</accession>
<proteinExistence type="predicted"/>
<dbReference type="Proteomes" id="UP000248314">
    <property type="component" value="Unassembled WGS sequence"/>
</dbReference>
<evidence type="ECO:0000256" key="1">
    <source>
        <dbReference type="SAM" id="Phobius"/>
    </source>
</evidence>
<keyword evidence="1" id="KW-1133">Transmembrane helix</keyword>
<comment type="caution">
    <text evidence="2">The sequence shown here is derived from an EMBL/GenBank/DDBJ whole genome shotgun (WGS) entry which is preliminary data.</text>
</comment>
<protein>
    <submittedName>
        <fullName evidence="2">Uncharacterized protein</fullName>
    </submittedName>
</protein>
<dbReference type="RefSeq" id="WP_025815266.1">
    <property type="nucleotide sequence ID" value="NZ_BAIZ01000002.1"/>
</dbReference>
<name>A0A318IHN6_9BACT</name>
<keyword evidence="1" id="KW-0472">Membrane</keyword>
<reference evidence="2 3" key="1">
    <citation type="submission" date="2018-05" db="EMBL/GenBank/DDBJ databases">
        <title>Genomic Encyclopedia of Type Strains, Phase I: the one thousand microbial genomes (KMG-I) project.</title>
        <authorList>
            <person name="Kyrpides N."/>
        </authorList>
    </citation>
    <scope>NUCLEOTIDE SEQUENCE [LARGE SCALE GENOMIC DNA]</scope>
    <source>
        <strain evidence="2 3">DSM 15611</strain>
    </source>
</reference>